<keyword evidence="2" id="KW-1185">Reference proteome</keyword>
<evidence type="ECO:0000313" key="1">
    <source>
        <dbReference type="EMBL" id="GJU08071.1"/>
    </source>
</evidence>
<comment type="caution">
    <text evidence="1">The sequence shown here is derived from an EMBL/GenBank/DDBJ whole genome shotgun (WGS) entry which is preliminary data.</text>
</comment>
<sequence>MTLQSHMLHTQMSSSALHYSPPQDEHHHEDRPDLLGEWQEFYKLSKAPGVSQISSGVPAILLCLVATTEGRLSLIDIVNIVVLEQRLFVIELDDHEEYVQTYNFLRMHQPEKECH</sequence>
<name>A0ABQ5J6Y9_9ASTR</name>
<organism evidence="1 2">
    <name type="scientific">Tanacetum coccineum</name>
    <dbReference type="NCBI Taxonomy" id="301880"/>
    <lineage>
        <taxon>Eukaryota</taxon>
        <taxon>Viridiplantae</taxon>
        <taxon>Streptophyta</taxon>
        <taxon>Embryophyta</taxon>
        <taxon>Tracheophyta</taxon>
        <taxon>Spermatophyta</taxon>
        <taxon>Magnoliopsida</taxon>
        <taxon>eudicotyledons</taxon>
        <taxon>Gunneridae</taxon>
        <taxon>Pentapetalae</taxon>
        <taxon>asterids</taxon>
        <taxon>campanulids</taxon>
        <taxon>Asterales</taxon>
        <taxon>Asteraceae</taxon>
        <taxon>Asteroideae</taxon>
        <taxon>Anthemideae</taxon>
        <taxon>Anthemidinae</taxon>
        <taxon>Tanacetum</taxon>
    </lineage>
</organism>
<dbReference type="EMBL" id="BQNB010021598">
    <property type="protein sequence ID" value="GJU08071.1"/>
    <property type="molecule type" value="Genomic_DNA"/>
</dbReference>
<accession>A0ABQ5J6Y9</accession>
<protein>
    <submittedName>
        <fullName evidence="1">Uncharacterized protein</fullName>
    </submittedName>
</protein>
<reference evidence="1" key="2">
    <citation type="submission" date="2022-01" db="EMBL/GenBank/DDBJ databases">
        <authorList>
            <person name="Yamashiro T."/>
            <person name="Shiraishi A."/>
            <person name="Satake H."/>
            <person name="Nakayama K."/>
        </authorList>
    </citation>
    <scope>NUCLEOTIDE SEQUENCE</scope>
</reference>
<reference evidence="1" key="1">
    <citation type="journal article" date="2022" name="Int. J. Mol. Sci.">
        <title>Draft Genome of Tanacetum Coccineum: Genomic Comparison of Closely Related Tanacetum-Family Plants.</title>
        <authorList>
            <person name="Yamashiro T."/>
            <person name="Shiraishi A."/>
            <person name="Nakayama K."/>
            <person name="Satake H."/>
        </authorList>
    </citation>
    <scope>NUCLEOTIDE SEQUENCE</scope>
</reference>
<proteinExistence type="predicted"/>
<gene>
    <name evidence="1" type="ORF">Tco_1124501</name>
</gene>
<evidence type="ECO:0000313" key="2">
    <source>
        <dbReference type="Proteomes" id="UP001151760"/>
    </source>
</evidence>
<dbReference type="Proteomes" id="UP001151760">
    <property type="component" value="Unassembled WGS sequence"/>
</dbReference>